<dbReference type="RefSeq" id="XP_047759816.1">
    <property type="nucleotide sequence ID" value="XM_047907350.1"/>
</dbReference>
<evidence type="ECO:0000313" key="1">
    <source>
        <dbReference type="EMBL" id="UJO15450.1"/>
    </source>
</evidence>
<dbReference type="Proteomes" id="UP000756132">
    <property type="component" value="Chromosome 3"/>
</dbReference>
<gene>
    <name evidence="1" type="ORF">CLAFUR5_08202</name>
</gene>
<organism evidence="1 2">
    <name type="scientific">Passalora fulva</name>
    <name type="common">Tomato leaf mold</name>
    <name type="synonym">Cladosporium fulvum</name>
    <dbReference type="NCBI Taxonomy" id="5499"/>
    <lineage>
        <taxon>Eukaryota</taxon>
        <taxon>Fungi</taxon>
        <taxon>Dikarya</taxon>
        <taxon>Ascomycota</taxon>
        <taxon>Pezizomycotina</taxon>
        <taxon>Dothideomycetes</taxon>
        <taxon>Dothideomycetidae</taxon>
        <taxon>Mycosphaerellales</taxon>
        <taxon>Mycosphaerellaceae</taxon>
        <taxon>Fulvia</taxon>
    </lineage>
</organism>
<dbReference type="AlphaFoldDB" id="A0A9Q8P6S7"/>
<accession>A0A9Q8P6S7</accession>
<evidence type="ECO:0000313" key="2">
    <source>
        <dbReference type="Proteomes" id="UP000756132"/>
    </source>
</evidence>
<reference evidence="1" key="2">
    <citation type="journal article" date="2022" name="Microb. Genom.">
        <title>A chromosome-scale genome assembly of the tomato pathogen Cladosporium fulvum reveals a compartmentalized genome architecture and the presence of a dispensable chromosome.</title>
        <authorList>
            <person name="Zaccaron A.Z."/>
            <person name="Chen L.H."/>
            <person name="Samaras A."/>
            <person name="Stergiopoulos I."/>
        </authorList>
    </citation>
    <scope>NUCLEOTIDE SEQUENCE</scope>
    <source>
        <strain evidence="1">Race5_Kim</strain>
    </source>
</reference>
<dbReference type="GeneID" id="71988080"/>
<protein>
    <submittedName>
        <fullName evidence="1">Uncharacterized protein</fullName>
    </submittedName>
</protein>
<sequence length="119" mass="12759">MTHNSSSTPTERQATLVRTFALGVRQVFYRVYPTSVPATTNYPNGTSHTELEIELGPRIVQLPVNIHAGMNFKYDLTDCKLTSLQGFLTVPSQVAGVAIDPTAILNQIIAAGKAGKAAS</sequence>
<name>A0A9Q8P6S7_PASFU</name>
<dbReference type="KEGG" id="ffu:CLAFUR5_08202"/>
<keyword evidence="2" id="KW-1185">Reference proteome</keyword>
<dbReference type="EMBL" id="CP090165">
    <property type="protein sequence ID" value="UJO15450.1"/>
    <property type="molecule type" value="Genomic_DNA"/>
</dbReference>
<dbReference type="OrthoDB" id="3634998at2759"/>
<proteinExistence type="predicted"/>
<reference evidence="1" key="1">
    <citation type="submission" date="2021-12" db="EMBL/GenBank/DDBJ databases">
        <authorList>
            <person name="Zaccaron A."/>
            <person name="Stergiopoulos I."/>
        </authorList>
    </citation>
    <scope>NUCLEOTIDE SEQUENCE</scope>
    <source>
        <strain evidence="1">Race5_Kim</strain>
    </source>
</reference>